<proteinExistence type="predicted"/>
<dbReference type="Proteomes" id="UP001054945">
    <property type="component" value="Unassembled WGS sequence"/>
</dbReference>
<name>A0AAV4S2E9_CAEEX</name>
<dbReference type="AlphaFoldDB" id="A0AAV4S2E9"/>
<gene>
    <name evidence="1" type="ORF">CEXT_473251</name>
</gene>
<comment type="caution">
    <text evidence="1">The sequence shown here is derived from an EMBL/GenBank/DDBJ whole genome shotgun (WGS) entry which is preliminary data.</text>
</comment>
<sequence length="147" mass="16761">MVNDSILCRGSARAFNSLHPLSLARKPPVWEGVLWATPDEDVSADMEKTELTSNGNTAVGFLMKSIHLEKELVADDSFVKTAERVCERESKRERERGSKVDKRKERFVWTLLRIGISRFYYSNRSSANNSIGKEEGLFKLYYVLGKV</sequence>
<keyword evidence="2" id="KW-1185">Reference proteome</keyword>
<organism evidence="1 2">
    <name type="scientific">Caerostris extrusa</name>
    <name type="common">Bark spider</name>
    <name type="synonym">Caerostris bankana</name>
    <dbReference type="NCBI Taxonomy" id="172846"/>
    <lineage>
        <taxon>Eukaryota</taxon>
        <taxon>Metazoa</taxon>
        <taxon>Ecdysozoa</taxon>
        <taxon>Arthropoda</taxon>
        <taxon>Chelicerata</taxon>
        <taxon>Arachnida</taxon>
        <taxon>Araneae</taxon>
        <taxon>Araneomorphae</taxon>
        <taxon>Entelegynae</taxon>
        <taxon>Araneoidea</taxon>
        <taxon>Araneidae</taxon>
        <taxon>Caerostris</taxon>
    </lineage>
</organism>
<evidence type="ECO:0000313" key="2">
    <source>
        <dbReference type="Proteomes" id="UP001054945"/>
    </source>
</evidence>
<dbReference type="EMBL" id="BPLR01008825">
    <property type="protein sequence ID" value="GIY27509.1"/>
    <property type="molecule type" value="Genomic_DNA"/>
</dbReference>
<evidence type="ECO:0000313" key="1">
    <source>
        <dbReference type="EMBL" id="GIY27509.1"/>
    </source>
</evidence>
<accession>A0AAV4S2E9</accession>
<reference evidence="1 2" key="1">
    <citation type="submission" date="2021-06" db="EMBL/GenBank/DDBJ databases">
        <title>Caerostris extrusa draft genome.</title>
        <authorList>
            <person name="Kono N."/>
            <person name="Arakawa K."/>
        </authorList>
    </citation>
    <scope>NUCLEOTIDE SEQUENCE [LARGE SCALE GENOMIC DNA]</scope>
</reference>
<protein>
    <submittedName>
        <fullName evidence="1">Uncharacterized protein</fullName>
    </submittedName>
</protein>